<dbReference type="EMBL" id="JAUSTZ010000001">
    <property type="protein sequence ID" value="MDQ0223870.1"/>
    <property type="molecule type" value="Genomic_DNA"/>
</dbReference>
<dbReference type="Proteomes" id="UP001232245">
    <property type="component" value="Unassembled WGS sequence"/>
</dbReference>
<organism evidence="8 9">
    <name type="scientific">Metabacillus niabensis</name>
    <dbReference type="NCBI Taxonomy" id="324854"/>
    <lineage>
        <taxon>Bacteria</taxon>
        <taxon>Bacillati</taxon>
        <taxon>Bacillota</taxon>
        <taxon>Bacilli</taxon>
        <taxon>Bacillales</taxon>
        <taxon>Bacillaceae</taxon>
        <taxon>Metabacillus</taxon>
    </lineage>
</organism>
<sequence length="440" mass="49275">MKNRRKSKRMIRFMPFLLLLIVLVIIGGYFFTANSNQAENAAGNQKAEQHTDSTKNLTKKETNQKADRNKEVSTFSQVQKQTDTSIEEKVDDLLAEMTLEEKIGQLMVIGFDGKEINDHAKTMINEYKVGGIIYYDRNMESPGQVTKLSNDLQQLALNNAKQIPLLISIDQEGGQIVRMRDKVSNIPSQQELGKNGSSQAVYDSALKNGQELKTMGIHVNFAPVLDLSETDSRSFGIDPKKTAELGEQAIAGFTDAGITATLKHFPGNGRSNIDPHHETSSVEANQLDLENNDIYPFKKMIDEVDHRSFFTMVTHIKYPAYDKENPASISRVIISELLRKKLSYTGIVVTDDLEMGAVNKYFTYEDLGFSAIDAGADLLLVCHTLESQKEVFKGIQKAVQEKKLSEERIDEAVKRILSFKLQSIKETNLNIETAENTVGK</sequence>
<gene>
    <name evidence="8" type="ORF">J2S02_000192</name>
</gene>
<dbReference type="GO" id="GO:0004563">
    <property type="term" value="F:beta-N-acetylhexosaminidase activity"/>
    <property type="evidence" value="ECO:0007669"/>
    <property type="project" value="UniProtKB-EC"/>
</dbReference>
<feature type="compositionally biased region" description="Polar residues" evidence="6">
    <location>
        <begin position="72"/>
        <end position="81"/>
    </location>
</feature>
<keyword evidence="4 8" id="KW-0378">Hydrolase</keyword>
<evidence type="ECO:0000256" key="1">
    <source>
        <dbReference type="ARBA" id="ARBA00001231"/>
    </source>
</evidence>
<comment type="caution">
    <text evidence="8">The sequence shown here is derived from an EMBL/GenBank/DDBJ whole genome shotgun (WGS) entry which is preliminary data.</text>
</comment>
<proteinExistence type="inferred from homology"/>
<feature type="domain" description="Glycoside hydrolase family 3 N-terminal" evidence="7">
    <location>
        <begin position="98"/>
        <end position="418"/>
    </location>
</feature>
<evidence type="ECO:0000256" key="5">
    <source>
        <dbReference type="ARBA" id="ARBA00023295"/>
    </source>
</evidence>
<dbReference type="NCBIfam" id="NF003740">
    <property type="entry name" value="PRK05337.1"/>
    <property type="match status" value="1"/>
</dbReference>
<evidence type="ECO:0000256" key="6">
    <source>
        <dbReference type="SAM" id="MobiDB-lite"/>
    </source>
</evidence>
<dbReference type="Gene3D" id="3.20.20.300">
    <property type="entry name" value="Glycoside hydrolase, family 3, N-terminal domain"/>
    <property type="match status" value="1"/>
</dbReference>
<comment type="similarity">
    <text evidence="2">Belongs to the glycosyl hydrolase 3 family.</text>
</comment>
<dbReference type="InterPro" id="IPR050226">
    <property type="entry name" value="NagZ_Beta-hexosaminidase"/>
</dbReference>
<evidence type="ECO:0000313" key="8">
    <source>
        <dbReference type="EMBL" id="MDQ0223870.1"/>
    </source>
</evidence>
<reference evidence="8 9" key="1">
    <citation type="submission" date="2023-07" db="EMBL/GenBank/DDBJ databases">
        <title>Genomic Encyclopedia of Type Strains, Phase IV (KMG-IV): sequencing the most valuable type-strain genomes for metagenomic binning, comparative biology and taxonomic classification.</title>
        <authorList>
            <person name="Goeker M."/>
        </authorList>
    </citation>
    <scope>NUCLEOTIDE SEQUENCE [LARGE SCALE GENOMIC DNA]</scope>
    <source>
        <strain evidence="8 9">DSM 17723</strain>
    </source>
</reference>
<dbReference type="Pfam" id="PF00933">
    <property type="entry name" value="Glyco_hydro_3"/>
    <property type="match status" value="1"/>
</dbReference>
<keyword evidence="5 8" id="KW-0326">Glycosidase</keyword>
<comment type="catalytic activity">
    <reaction evidence="1">
        <text>Hydrolysis of terminal non-reducing N-acetyl-D-hexosamine residues in N-acetyl-beta-D-hexosaminides.</text>
        <dbReference type="EC" id="3.2.1.52"/>
    </reaction>
</comment>
<dbReference type="PANTHER" id="PTHR30480">
    <property type="entry name" value="BETA-HEXOSAMINIDASE-RELATED"/>
    <property type="match status" value="1"/>
</dbReference>
<protein>
    <recommendedName>
        <fullName evidence="3">beta-N-acetylhexosaminidase</fullName>
        <ecNumber evidence="3">3.2.1.52</ecNumber>
    </recommendedName>
</protein>
<evidence type="ECO:0000259" key="7">
    <source>
        <dbReference type="Pfam" id="PF00933"/>
    </source>
</evidence>
<evidence type="ECO:0000256" key="4">
    <source>
        <dbReference type="ARBA" id="ARBA00022801"/>
    </source>
</evidence>
<accession>A0ABT9YV52</accession>
<dbReference type="InterPro" id="IPR017853">
    <property type="entry name" value="GH"/>
</dbReference>
<evidence type="ECO:0000256" key="2">
    <source>
        <dbReference type="ARBA" id="ARBA00005336"/>
    </source>
</evidence>
<feature type="compositionally biased region" description="Basic and acidic residues" evidence="6">
    <location>
        <begin position="47"/>
        <end position="71"/>
    </location>
</feature>
<name>A0ABT9YV52_9BACI</name>
<dbReference type="PANTHER" id="PTHR30480:SF13">
    <property type="entry name" value="BETA-HEXOSAMINIDASE"/>
    <property type="match status" value="1"/>
</dbReference>
<dbReference type="EC" id="3.2.1.52" evidence="3"/>
<keyword evidence="9" id="KW-1185">Reference proteome</keyword>
<dbReference type="RefSeq" id="WP_174880525.1">
    <property type="nucleotide sequence ID" value="NZ_CADEPK010000201.1"/>
</dbReference>
<dbReference type="InterPro" id="IPR036962">
    <property type="entry name" value="Glyco_hydro_3_N_sf"/>
</dbReference>
<dbReference type="InterPro" id="IPR001764">
    <property type="entry name" value="Glyco_hydro_3_N"/>
</dbReference>
<evidence type="ECO:0000313" key="9">
    <source>
        <dbReference type="Proteomes" id="UP001232245"/>
    </source>
</evidence>
<dbReference type="SUPFAM" id="SSF51445">
    <property type="entry name" value="(Trans)glycosidases"/>
    <property type="match status" value="1"/>
</dbReference>
<evidence type="ECO:0000256" key="3">
    <source>
        <dbReference type="ARBA" id="ARBA00012663"/>
    </source>
</evidence>
<feature type="region of interest" description="Disordered" evidence="6">
    <location>
        <begin position="41"/>
        <end position="81"/>
    </location>
</feature>